<sequence>MSILKDASQVAGSEVNKLLLQAQALVDATAGDQAERVQAARDALGGCLKSARDALHETEGRFLETFRAADSAVREKPYYAMGGACLGGLFLGWLLARKS</sequence>
<evidence type="ECO:0008006" key="4">
    <source>
        <dbReference type="Google" id="ProtNLM"/>
    </source>
</evidence>
<gene>
    <name evidence="2" type="ORF">B193_1414</name>
</gene>
<keyword evidence="1" id="KW-0812">Transmembrane</keyword>
<dbReference type="AlphaFoldDB" id="K6FMT2"/>
<evidence type="ECO:0000313" key="3">
    <source>
        <dbReference type="Proteomes" id="UP000006272"/>
    </source>
</evidence>
<organism evidence="2 3">
    <name type="scientific">Solidesulfovibrio magneticus str. Maddingley MBC34</name>
    <dbReference type="NCBI Taxonomy" id="1206767"/>
    <lineage>
        <taxon>Bacteria</taxon>
        <taxon>Pseudomonadati</taxon>
        <taxon>Thermodesulfobacteriota</taxon>
        <taxon>Desulfovibrionia</taxon>
        <taxon>Desulfovibrionales</taxon>
        <taxon>Desulfovibrionaceae</taxon>
        <taxon>Solidesulfovibrio</taxon>
    </lineage>
</organism>
<evidence type="ECO:0000313" key="2">
    <source>
        <dbReference type="EMBL" id="EKO39882.1"/>
    </source>
</evidence>
<evidence type="ECO:0000256" key="1">
    <source>
        <dbReference type="SAM" id="Phobius"/>
    </source>
</evidence>
<keyword evidence="1" id="KW-0472">Membrane</keyword>
<accession>K6FMT2</accession>
<name>K6FMT2_9BACT</name>
<dbReference type="Proteomes" id="UP000006272">
    <property type="component" value="Unassembled WGS sequence"/>
</dbReference>
<reference evidence="2 3" key="1">
    <citation type="submission" date="2012-07" db="EMBL/GenBank/DDBJ databases">
        <title>Draft genome sequence of Desulfovibrio magneticus str. Maddingley MBC34 obtained from a metagenomic sequence of a methanogenic enrichment isolated from coal-seam formation water in Victoria, Australia.</title>
        <authorList>
            <person name="Greenfield P."/>
            <person name="Hendry P."/>
            <person name="Li D."/>
            <person name="Rosewarne C.P."/>
            <person name="Tran-Dinh N."/>
            <person name="Elbourne L.D.H."/>
            <person name="Paulsen I.T."/>
            <person name="Midgley D.J."/>
        </authorList>
    </citation>
    <scope>NUCLEOTIDE SEQUENCE [LARGE SCALE GENOMIC DNA]</scope>
    <source>
        <strain evidence="3">Maddingley MBC34</strain>
    </source>
</reference>
<dbReference type="EMBL" id="ALAO01000109">
    <property type="protein sequence ID" value="EKO39882.1"/>
    <property type="molecule type" value="Genomic_DNA"/>
</dbReference>
<proteinExistence type="predicted"/>
<comment type="caution">
    <text evidence="2">The sequence shown here is derived from an EMBL/GenBank/DDBJ whole genome shotgun (WGS) entry which is preliminary data.</text>
</comment>
<dbReference type="PATRIC" id="fig|1206767.3.peg.1379"/>
<feature type="transmembrane region" description="Helical" evidence="1">
    <location>
        <begin position="78"/>
        <end position="96"/>
    </location>
</feature>
<keyword evidence="1" id="KW-1133">Transmembrane helix</keyword>
<protein>
    <recommendedName>
        <fullName evidence="4">DUF883 domain-containing protein</fullName>
    </recommendedName>
</protein>